<dbReference type="PANTHER" id="PTHR10091:SF0">
    <property type="entry name" value="GALACTOSE MUTAROTASE"/>
    <property type="match status" value="1"/>
</dbReference>
<dbReference type="GO" id="GO:0030246">
    <property type="term" value="F:carbohydrate binding"/>
    <property type="evidence" value="ECO:0007669"/>
    <property type="project" value="InterPro"/>
</dbReference>
<feature type="binding site" evidence="11">
    <location>
        <begin position="79"/>
        <end position="80"/>
    </location>
    <ligand>
        <name>beta-D-galactose</name>
        <dbReference type="ChEBI" id="CHEBI:27667"/>
    </ligand>
</feature>
<dbReference type="PIRSF" id="PIRSF005096">
    <property type="entry name" value="GALM"/>
    <property type="match status" value="1"/>
</dbReference>
<dbReference type="Proteomes" id="UP000289238">
    <property type="component" value="Unassembled WGS sequence"/>
</dbReference>
<evidence type="ECO:0000256" key="5">
    <source>
        <dbReference type="ARBA" id="ARBA00022837"/>
    </source>
</evidence>
<dbReference type="SUPFAM" id="SSF74650">
    <property type="entry name" value="Galactose mutarotase-like"/>
    <property type="match status" value="1"/>
</dbReference>
<protein>
    <recommendedName>
        <fullName evidence="8">Aldose 1-epimerase</fullName>
        <ecNumber evidence="8">5.1.3.3</ecNumber>
    </recommendedName>
</protein>
<comment type="catalytic activity">
    <reaction evidence="8">
        <text>alpha-D-glucose = beta-D-glucose</text>
        <dbReference type="Rhea" id="RHEA:10264"/>
        <dbReference type="ChEBI" id="CHEBI:15903"/>
        <dbReference type="ChEBI" id="CHEBI:17925"/>
        <dbReference type="EC" id="5.1.3.3"/>
    </reaction>
</comment>
<evidence type="ECO:0000256" key="8">
    <source>
        <dbReference type="PIRNR" id="PIRNR005096"/>
    </source>
</evidence>
<dbReference type="RefSeq" id="WP_164916283.1">
    <property type="nucleotide sequence ID" value="NZ_QOVM01000001.1"/>
</dbReference>
<evidence type="ECO:0000256" key="7">
    <source>
        <dbReference type="ARBA" id="ARBA00023277"/>
    </source>
</evidence>
<dbReference type="EC" id="5.1.3.3" evidence="8"/>
<dbReference type="InterPro" id="IPR015443">
    <property type="entry name" value="Aldose_1-epimerase"/>
</dbReference>
<comment type="subunit">
    <text evidence="4">Monomer.</text>
</comment>
<dbReference type="InterPro" id="IPR047215">
    <property type="entry name" value="Galactose_mutarotase-like"/>
</dbReference>
<keyword evidence="13" id="KW-1185">Reference proteome</keyword>
<evidence type="ECO:0000256" key="9">
    <source>
        <dbReference type="PIRSR" id="PIRSR005096-1"/>
    </source>
</evidence>
<evidence type="ECO:0000256" key="2">
    <source>
        <dbReference type="ARBA" id="ARBA00005028"/>
    </source>
</evidence>
<evidence type="ECO:0000313" key="12">
    <source>
        <dbReference type="EMBL" id="RXG24724.1"/>
    </source>
</evidence>
<dbReference type="GO" id="GO:0033499">
    <property type="term" value="P:galactose catabolic process via UDP-galactose, Leloir pathway"/>
    <property type="evidence" value="ECO:0007669"/>
    <property type="project" value="TreeGrafter"/>
</dbReference>
<keyword evidence="7 8" id="KW-0119">Carbohydrate metabolism</keyword>
<dbReference type="Gene3D" id="2.70.98.10">
    <property type="match status" value="1"/>
</dbReference>
<feature type="active site" description="Proton donor" evidence="9">
    <location>
        <position position="175"/>
    </location>
</feature>
<accession>A0A4Q0PD19</accession>
<comment type="caution">
    <text evidence="12">The sequence shown here is derived from an EMBL/GenBank/DDBJ whole genome shotgun (WGS) entry which is preliminary data.</text>
</comment>
<organism evidence="12 13">
    <name type="scientific">Leeuwenhoekiella aequorea</name>
    <dbReference type="NCBI Taxonomy" id="283736"/>
    <lineage>
        <taxon>Bacteria</taxon>
        <taxon>Pseudomonadati</taxon>
        <taxon>Bacteroidota</taxon>
        <taxon>Flavobacteriia</taxon>
        <taxon>Flavobacteriales</taxon>
        <taxon>Flavobacteriaceae</taxon>
        <taxon>Leeuwenhoekiella</taxon>
    </lineage>
</organism>
<feature type="active site" description="Proton acceptor" evidence="9">
    <location>
        <position position="303"/>
    </location>
</feature>
<dbReference type="InterPro" id="IPR008183">
    <property type="entry name" value="Aldose_1/G6P_1-epimerase"/>
</dbReference>
<evidence type="ECO:0000256" key="6">
    <source>
        <dbReference type="ARBA" id="ARBA00023235"/>
    </source>
</evidence>
<dbReference type="PANTHER" id="PTHR10091">
    <property type="entry name" value="ALDOSE-1-EPIMERASE"/>
    <property type="match status" value="1"/>
</dbReference>
<evidence type="ECO:0000256" key="1">
    <source>
        <dbReference type="ARBA" id="ARBA00001913"/>
    </source>
</evidence>
<dbReference type="InterPro" id="IPR011013">
    <property type="entry name" value="Gal_mutarotase_sf_dom"/>
</dbReference>
<dbReference type="UniPathway" id="UPA00242"/>
<dbReference type="AlphaFoldDB" id="A0A4Q0PD19"/>
<evidence type="ECO:0000256" key="11">
    <source>
        <dbReference type="PIRSR" id="PIRSR005096-3"/>
    </source>
</evidence>
<keyword evidence="5" id="KW-0106">Calcium</keyword>
<evidence type="ECO:0000256" key="10">
    <source>
        <dbReference type="PIRSR" id="PIRSR005096-2"/>
    </source>
</evidence>
<proteinExistence type="inferred from homology"/>
<reference evidence="12 13" key="1">
    <citation type="submission" date="2018-07" db="EMBL/GenBank/DDBJ databases">
        <title>Leeuwenhoekiella genomics.</title>
        <authorList>
            <person name="Tahon G."/>
            <person name="Willems A."/>
        </authorList>
    </citation>
    <scope>NUCLEOTIDE SEQUENCE [LARGE SCALE GENOMIC DNA]</scope>
    <source>
        <strain evidence="12 13">LMG 22550</strain>
    </source>
</reference>
<dbReference type="NCBIfam" id="NF008277">
    <property type="entry name" value="PRK11055.1"/>
    <property type="match status" value="1"/>
</dbReference>
<comment type="pathway">
    <text evidence="2 8">Carbohydrate metabolism; hexose metabolism.</text>
</comment>
<comment type="cofactor">
    <cofactor evidence="1">
        <name>Ca(2+)</name>
        <dbReference type="ChEBI" id="CHEBI:29108"/>
    </cofactor>
</comment>
<gene>
    <name evidence="12" type="ORF">DSM00_516</name>
</gene>
<feature type="binding site" evidence="10">
    <location>
        <position position="241"/>
    </location>
    <ligand>
        <name>beta-D-galactose</name>
        <dbReference type="ChEBI" id="CHEBI:27667"/>
    </ligand>
</feature>
<dbReference type="Pfam" id="PF01263">
    <property type="entry name" value="Aldose_epim"/>
    <property type="match status" value="1"/>
</dbReference>
<dbReference type="GO" id="GO:0004034">
    <property type="term" value="F:aldose 1-epimerase activity"/>
    <property type="evidence" value="ECO:0007669"/>
    <property type="project" value="UniProtKB-EC"/>
</dbReference>
<evidence type="ECO:0000256" key="3">
    <source>
        <dbReference type="ARBA" id="ARBA00006206"/>
    </source>
</evidence>
<evidence type="ECO:0000313" key="13">
    <source>
        <dbReference type="Proteomes" id="UP000289238"/>
    </source>
</evidence>
<keyword evidence="6 8" id="KW-0413">Isomerase</keyword>
<dbReference type="GO" id="GO:0006006">
    <property type="term" value="P:glucose metabolic process"/>
    <property type="evidence" value="ECO:0007669"/>
    <property type="project" value="TreeGrafter"/>
</dbReference>
<dbReference type="EMBL" id="QOVM01000001">
    <property type="protein sequence ID" value="RXG24724.1"/>
    <property type="molecule type" value="Genomic_DNA"/>
</dbReference>
<name>A0A4Q0PD19_9FLAO</name>
<dbReference type="GO" id="GO:0005737">
    <property type="term" value="C:cytoplasm"/>
    <property type="evidence" value="ECO:0007669"/>
    <property type="project" value="TreeGrafter"/>
</dbReference>
<dbReference type="CDD" id="cd09019">
    <property type="entry name" value="galactose_mutarotase_like"/>
    <property type="match status" value="1"/>
</dbReference>
<feature type="binding site" evidence="11">
    <location>
        <begin position="175"/>
        <end position="177"/>
    </location>
    <ligand>
        <name>beta-D-galactose</name>
        <dbReference type="ChEBI" id="CHEBI:27667"/>
    </ligand>
</feature>
<dbReference type="InterPro" id="IPR014718">
    <property type="entry name" value="GH-type_carb-bd"/>
</dbReference>
<sequence length="338" mass="37982">MILIKPFENTQDGHVVLQVRLINSAGMEAHFLSYGAILQRLLVPDKSGNKRDVVLGFEDLKSYEADTSYIGQLVGRNANRIANAQIELENKKIALTANEGKNQLHGGFESFGKKVWEVTNLGEEVVFSYISADGEEGFPGELETNFFVKLTNDNTLVMRYEAKTEKETIVNLTRHEYFNLDAGLTDSVLGHQLRINAESYLPINKENIPTGEVLPVAETPFDLREDKKVSEFINRMQGGYDHNFVLNNHGNKPAAVLSSSDNKLKMELYCSQPGLQFYSADGMVDFHGKNMNIPGPSAALCLEAQHFPDTPNHDNFPTTILNPNQLYSHHLSYKFYYD</sequence>
<comment type="similarity">
    <text evidence="3 8">Belongs to the aldose epimerase family.</text>
</comment>
<evidence type="ECO:0000256" key="4">
    <source>
        <dbReference type="ARBA" id="ARBA00011245"/>
    </source>
</evidence>